<dbReference type="RefSeq" id="XP_008880079.1">
    <property type="nucleotide sequence ID" value="XM_008881857.1"/>
</dbReference>
<proteinExistence type="inferred from homology"/>
<dbReference type="OrthoDB" id="4567at2759"/>
<protein>
    <recommendedName>
        <fullName evidence="3">LNS2/PITP domain-containing protein</fullName>
    </recommendedName>
</protein>
<sequence>MNVINSVKEYVTTVFDLGSTRTEAIDVVAIQHDAPDQQVRSTPFYVRFEVTKYHDRRVDVFVNGEQARGVYMELDSNGEAFFARVQSPDTMMEPMFFTDFGDPPSNPSTFNSFNEDSMRDPVVLRTNVKFSEDMRTPSFYFDAMHSAPPSVEKASVLQKTTSDYFDAQSEPGPHPSATSTDHGDPAQSIHMDLFHAQPALSLCGDLLSTAMTTEDAAAIFRNHQVSADAFRRDGIAILQDPALRVLVHGTYHRYDLFAQSQLVTEACFPTSKSHLRSLMKPSACQPTLAQPSPSLPFVEETAKPRRHTIDGLVPLPFTQLSNDQASLTRTDSTRATTSRWLRWFRSSPRSSSSRLALATDNLPSGGAEEEPSEPLLHRCVYPDQDQLGRMHLVYGPNKLEFRVKSNVFGEEDLVVTSTLFLWHASTKLVVADIDFAVSCDVAADSSSFLRSSSTKYDVADGAPDFFSHVLDHGYQLIYLSSRNPVDSREMLDFLPQAPLLGAFGTFDMDNDQVALKLSMLQELQALYPPDVNPYYAALTNANHTNAFLDSGLHPGKVLVVDSSTGRFRLAHQKVHKDTDVSYANLRDPRTFDFMFPPVNASTVDSSSTAPPGDVAPAGRNPSTFHEEAFNDLNFWRLPPPRM</sequence>
<dbReference type="GeneID" id="20091152"/>
<dbReference type="STRING" id="157072.A0A024TD07"/>
<dbReference type="EMBL" id="KI914012">
    <property type="protein sequence ID" value="ETV91242.1"/>
    <property type="molecule type" value="Genomic_DNA"/>
</dbReference>
<dbReference type="InterPro" id="IPR031315">
    <property type="entry name" value="LNS2/PITP"/>
</dbReference>
<dbReference type="SMART" id="SM00775">
    <property type="entry name" value="LNS2"/>
    <property type="match status" value="1"/>
</dbReference>
<gene>
    <name evidence="4" type="ORF">H310_14102</name>
</gene>
<dbReference type="AlphaFoldDB" id="A0A024TD07"/>
<dbReference type="PANTHER" id="PTHR12181:SF12">
    <property type="entry name" value="PHOSPHATIDATE PHOSPHATASE"/>
    <property type="match status" value="1"/>
</dbReference>
<dbReference type="GO" id="GO:0008195">
    <property type="term" value="F:phosphatidate phosphatase activity"/>
    <property type="evidence" value="ECO:0007669"/>
    <property type="project" value="TreeGrafter"/>
</dbReference>
<organism evidence="4">
    <name type="scientific">Aphanomyces invadans</name>
    <dbReference type="NCBI Taxonomy" id="157072"/>
    <lineage>
        <taxon>Eukaryota</taxon>
        <taxon>Sar</taxon>
        <taxon>Stramenopiles</taxon>
        <taxon>Oomycota</taxon>
        <taxon>Saprolegniomycetes</taxon>
        <taxon>Saprolegniales</taxon>
        <taxon>Verrucalvaceae</taxon>
        <taxon>Aphanomyces</taxon>
    </lineage>
</organism>
<reference evidence="4" key="1">
    <citation type="submission" date="2013-12" db="EMBL/GenBank/DDBJ databases">
        <title>The Genome Sequence of Aphanomyces invadans NJM9701.</title>
        <authorList>
            <consortium name="The Broad Institute Genomics Platform"/>
            <person name="Russ C."/>
            <person name="Tyler B."/>
            <person name="van West P."/>
            <person name="Dieguez-Uribeondo J."/>
            <person name="Young S.K."/>
            <person name="Zeng Q."/>
            <person name="Gargeya S."/>
            <person name="Fitzgerald M."/>
            <person name="Abouelleil A."/>
            <person name="Alvarado L."/>
            <person name="Chapman S.B."/>
            <person name="Gainer-Dewar J."/>
            <person name="Goldberg J."/>
            <person name="Griggs A."/>
            <person name="Gujja S."/>
            <person name="Hansen M."/>
            <person name="Howarth C."/>
            <person name="Imamovic A."/>
            <person name="Ireland A."/>
            <person name="Larimer J."/>
            <person name="McCowan C."/>
            <person name="Murphy C."/>
            <person name="Pearson M."/>
            <person name="Poon T.W."/>
            <person name="Priest M."/>
            <person name="Roberts A."/>
            <person name="Saif S."/>
            <person name="Shea T."/>
            <person name="Sykes S."/>
            <person name="Wortman J."/>
            <person name="Nusbaum C."/>
            <person name="Birren B."/>
        </authorList>
    </citation>
    <scope>NUCLEOTIDE SEQUENCE [LARGE SCALE GENOMIC DNA]</scope>
    <source>
        <strain evidence="4">NJM9701</strain>
    </source>
</reference>
<evidence type="ECO:0000313" key="4">
    <source>
        <dbReference type="EMBL" id="ETV91242.1"/>
    </source>
</evidence>
<dbReference type="eggNOG" id="KOG2116">
    <property type="taxonomic scope" value="Eukaryota"/>
</dbReference>
<accession>A0A024TD07</accession>
<feature type="domain" description="LNS2/PITP" evidence="3">
    <location>
        <begin position="453"/>
        <end position="569"/>
    </location>
</feature>
<dbReference type="PANTHER" id="PTHR12181">
    <property type="entry name" value="LIPIN"/>
    <property type="match status" value="1"/>
</dbReference>
<evidence type="ECO:0000256" key="1">
    <source>
        <dbReference type="ARBA" id="ARBA00005476"/>
    </source>
</evidence>
<name>A0A024TD07_9STRA</name>
<evidence type="ECO:0000256" key="2">
    <source>
        <dbReference type="SAM" id="MobiDB-lite"/>
    </source>
</evidence>
<dbReference type="InterPro" id="IPR013209">
    <property type="entry name" value="LNS2"/>
</dbReference>
<evidence type="ECO:0000259" key="3">
    <source>
        <dbReference type="SMART" id="SM00775"/>
    </source>
</evidence>
<dbReference type="InterPro" id="IPR007651">
    <property type="entry name" value="Lipin_N"/>
</dbReference>
<dbReference type="InterPro" id="IPR026058">
    <property type="entry name" value="LIPIN"/>
</dbReference>
<dbReference type="Pfam" id="PF08235">
    <property type="entry name" value="LNS2"/>
    <property type="match status" value="1"/>
</dbReference>
<dbReference type="VEuPathDB" id="FungiDB:H310_14102"/>
<dbReference type="Pfam" id="PF04571">
    <property type="entry name" value="Lipin_N"/>
    <property type="match status" value="1"/>
</dbReference>
<comment type="similarity">
    <text evidence="1">Belongs to the lipin family.</text>
</comment>
<feature type="region of interest" description="Disordered" evidence="2">
    <location>
        <begin position="164"/>
        <end position="187"/>
    </location>
</feature>